<protein>
    <submittedName>
        <fullName evidence="1">Uncharacterized protein</fullName>
    </submittedName>
</protein>
<comment type="caution">
    <text evidence="1">The sequence shown here is derived from an EMBL/GenBank/DDBJ whole genome shotgun (WGS) entry which is preliminary data.</text>
</comment>
<sequence length="88" mass="10147">MVEFLESIKAILNNFAASYFCTAQKKAEVNHQPCDGDTAKQHKMIQKMYVFSEVAIDQPLPCEREKYAVKYHPVNRMTVDELNDIQGH</sequence>
<evidence type="ECO:0000313" key="2">
    <source>
        <dbReference type="Proteomes" id="UP000250321"/>
    </source>
</evidence>
<accession>A0A314ZDP7</accession>
<dbReference type="Proteomes" id="UP000250321">
    <property type="component" value="Unassembled WGS sequence"/>
</dbReference>
<gene>
    <name evidence="1" type="ORF">Pyn_26893</name>
</gene>
<proteinExistence type="predicted"/>
<organism evidence="1 2">
    <name type="scientific">Prunus yedoensis var. nudiflora</name>
    <dbReference type="NCBI Taxonomy" id="2094558"/>
    <lineage>
        <taxon>Eukaryota</taxon>
        <taxon>Viridiplantae</taxon>
        <taxon>Streptophyta</taxon>
        <taxon>Embryophyta</taxon>
        <taxon>Tracheophyta</taxon>
        <taxon>Spermatophyta</taxon>
        <taxon>Magnoliopsida</taxon>
        <taxon>eudicotyledons</taxon>
        <taxon>Gunneridae</taxon>
        <taxon>Pentapetalae</taxon>
        <taxon>rosids</taxon>
        <taxon>fabids</taxon>
        <taxon>Rosales</taxon>
        <taxon>Rosaceae</taxon>
        <taxon>Amygdaloideae</taxon>
        <taxon>Amygdaleae</taxon>
        <taxon>Prunus</taxon>
    </lineage>
</organism>
<keyword evidence="2" id="KW-1185">Reference proteome</keyword>
<name>A0A314ZDP7_PRUYE</name>
<evidence type="ECO:0000313" key="1">
    <source>
        <dbReference type="EMBL" id="PQQ16643.1"/>
    </source>
</evidence>
<reference evidence="1 2" key="1">
    <citation type="submission" date="2018-02" db="EMBL/GenBank/DDBJ databases">
        <title>Draft genome of wild Prunus yedoensis var. nudiflora.</title>
        <authorList>
            <person name="Baek S."/>
            <person name="Kim J.-H."/>
            <person name="Choi K."/>
            <person name="Kim G.-B."/>
            <person name="Cho A."/>
            <person name="Jang H."/>
            <person name="Shin C.-H."/>
            <person name="Yu H.-J."/>
            <person name="Mun J.-H."/>
        </authorList>
    </citation>
    <scope>NUCLEOTIDE SEQUENCE [LARGE SCALE GENOMIC DNA]</scope>
    <source>
        <strain evidence="2">cv. Jeju island</strain>
        <tissue evidence="1">Leaf</tissue>
    </source>
</reference>
<dbReference type="EMBL" id="PJQY01000182">
    <property type="protein sequence ID" value="PQQ16643.1"/>
    <property type="molecule type" value="Genomic_DNA"/>
</dbReference>
<dbReference type="AlphaFoldDB" id="A0A314ZDP7"/>